<dbReference type="PANTHER" id="PTHR46648">
    <property type="entry name" value="HIT FAMILY PROTEIN 1"/>
    <property type="match status" value="1"/>
</dbReference>
<name>A0A6C2D8U6_9RHOO</name>
<dbReference type="Gene3D" id="3.30.428.10">
    <property type="entry name" value="HIT-like"/>
    <property type="match status" value="1"/>
</dbReference>
<organism evidence="5 6">
    <name type="scientific">Zoogloea oleivorans</name>
    <dbReference type="NCBI Taxonomy" id="1552750"/>
    <lineage>
        <taxon>Bacteria</taxon>
        <taxon>Pseudomonadati</taxon>
        <taxon>Pseudomonadota</taxon>
        <taxon>Betaproteobacteria</taxon>
        <taxon>Rhodocyclales</taxon>
        <taxon>Zoogloeaceae</taxon>
        <taxon>Zoogloea</taxon>
    </lineage>
</organism>
<dbReference type="AlphaFoldDB" id="A0A6C2D8U6"/>
<dbReference type="OrthoDB" id="9784774at2"/>
<feature type="active site" description="Tele-AMP-histidine intermediate" evidence="1">
    <location>
        <position position="99"/>
    </location>
</feature>
<dbReference type="SUPFAM" id="SSF54197">
    <property type="entry name" value="HIT-like"/>
    <property type="match status" value="1"/>
</dbReference>
<accession>A0A6C2D8U6</accession>
<dbReference type="InterPro" id="IPR011146">
    <property type="entry name" value="HIT-like"/>
</dbReference>
<gene>
    <name evidence="5" type="ORF">ETQ85_00715</name>
</gene>
<evidence type="ECO:0000313" key="5">
    <source>
        <dbReference type="EMBL" id="TYC62115.1"/>
    </source>
</evidence>
<evidence type="ECO:0000256" key="3">
    <source>
        <dbReference type="PROSITE-ProRule" id="PRU00464"/>
    </source>
</evidence>
<evidence type="ECO:0000256" key="1">
    <source>
        <dbReference type="PIRSR" id="PIRSR601310-1"/>
    </source>
</evidence>
<dbReference type="PROSITE" id="PS51084">
    <property type="entry name" value="HIT_2"/>
    <property type="match status" value="1"/>
</dbReference>
<dbReference type="PRINTS" id="PR00332">
    <property type="entry name" value="HISTRIAD"/>
</dbReference>
<proteinExistence type="predicted"/>
<feature type="domain" description="HIT" evidence="4">
    <location>
        <begin position="5"/>
        <end position="112"/>
    </location>
</feature>
<dbReference type="Proteomes" id="UP000389128">
    <property type="component" value="Unassembled WGS sequence"/>
</dbReference>
<reference evidence="5 6" key="1">
    <citation type="submission" date="2019-01" db="EMBL/GenBank/DDBJ databases">
        <title>Zoogloea oleivorans genome sequencing and assembly.</title>
        <authorList>
            <person name="Tancsics A."/>
            <person name="Farkas M."/>
            <person name="Kriszt B."/>
            <person name="Maroti G."/>
            <person name="Horvath B."/>
        </authorList>
    </citation>
    <scope>NUCLEOTIDE SEQUENCE [LARGE SCALE GENOMIC DNA]</scope>
    <source>
        <strain evidence="5 6">Buc</strain>
    </source>
</reference>
<dbReference type="PANTHER" id="PTHR46648:SF1">
    <property type="entry name" value="ADENOSINE 5'-MONOPHOSPHORAMIDASE HNT1"/>
    <property type="match status" value="1"/>
</dbReference>
<protein>
    <submittedName>
        <fullName evidence="5">HIT family protein</fullName>
    </submittedName>
</protein>
<dbReference type="EMBL" id="SDKK01000001">
    <property type="protein sequence ID" value="TYC62115.1"/>
    <property type="molecule type" value="Genomic_DNA"/>
</dbReference>
<dbReference type="RefSeq" id="WP_148577205.1">
    <property type="nucleotide sequence ID" value="NZ_JAVEUW010000065.1"/>
</dbReference>
<keyword evidence="6" id="KW-1185">Reference proteome</keyword>
<evidence type="ECO:0000313" key="6">
    <source>
        <dbReference type="Proteomes" id="UP000389128"/>
    </source>
</evidence>
<dbReference type="PROSITE" id="PS00892">
    <property type="entry name" value="HIT_1"/>
    <property type="match status" value="1"/>
</dbReference>
<dbReference type="GO" id="GO:0009117">
    <property type="term" value="P:nucleotide metabolic process"/>
    <property type="evidence" value="ECO:0007669"/>
    <property type="project" value="TreeGrafter"/>
</dbReference>
<dbReference type="InterPro" id="IPR001310">
    <property type="entry name" value="Histidine_triad_HIT"/>
</dbReference>
<evidence type="ECO:0000259" key="4">
    <source>
        <dbReference type="PROSITE" id="PS51084"/>
    </source>
</evidence>
<dbReference type="CDD" id="cd01277">
    <property type="entry name" value="HINT_subgroup"/>
    <property type="match status" value="1"/>
</dbReference>
<dbReference type="InterPro" id="IPR036265">
    <property type="entry name" value="HIT-like_sf"/>
</dbReference>
<evidence type="ECO:0000256" key="2">
    <source>
        <dbReference type="PIRSR" id="PIRSR601310-3"/>
    </source>
</evidence>
<comment type="caution">
    <text evidence="5">The sequence shown here is derived from an EMBL/GenBank/DDBJ whole genome shotgun (WGS) entry which is preliminary data.</text>
</comment>
<dbReference type="InterPro" id="IPR019808">
    <property type="entry name" value="Histidine_triad_CS"/>
</dbReference>
<dbReference type="Pfam" id="PF01230">
    <property type="entry name" value="HIT"/>
    <property type="match status" value="1"/>
</dbReference>
<feature type="short sequence motif" description="Histidine triad motif" evidence="2 3">
    <location>
        <begin position="97"/>
        <end position="101"/>
    </location>
</feature>
<sequence length="136" mass="14941">MDDCVFCRIVRGELPASKVYEDEHTLAFLNIMAGSPGHTLVIAKPHRENIYTLEDELAEAVMRTTTRVAKAVRQAAGCEGVTLFQANEVAGGQTVFHFHLHVLPRTPGDSLPGVWPATAPTRTEMDEMAERLRAAL</sequence>
<dbReference type="GO" id="GO:0003824">
    <property type="term" value="F:catalytic activity"/>
    <property type="evidence" value="ECO:0007669"/>
    <property type="project" value="InterPro"/>
</dbReference>
<dbReference type="InterPro" id="IPR039384">
    <property type="entry name" value="HINT"/>
</dbReference>